<dbReference type="OrthoDB" id="3174720at2"/>
<evidence type="ECO:0000313" key="4">
    <source>
        <dbReference type="Proteomes" id="UP000463388"/>
    </source>
</evidence>
<proteinExistence type="predicted"/>
<reference evidence="3 4" key="1">
    <citation type="submission" date="2019-12" db="EMBL/GenBank/DDBJ databases">
        <title>Microbes associate with the intestines of laboratory mice.</title>
        <authorList>
            <person name="Navarre W."/>
            <person name="Wong E."/>
        </authorList>
    </citation>
    <scope>NUCLEOTIDE SEQUENCE [LARGE SCALE GENOMIC DNA]</scope>
    <source>
        <strain evidence="3 4">NM66_B29</strain>
    </source>
</reference>
<feature type="transmembrane region" description="Helical" evidence="2">
    <location>
        <begin position="108"/>
        <end position="131"/>
    </location>
</feature>
<dbReference type="AlphaFoldDB" id="A0A6N8JPZ0"/>
<protein>
    <submittedName>
        <fullName evidence="3">Uncharacterized protein</fullName>
    </submittedName>
</protein>
<feature type="compositionally biased region" description="Basic and acidic residues" evidence="1">
    <location>
        <begin position="48"/>
        <end position="60"/>
    </location>
</feature>
<feature type="region of interest" description="Disordered" evidence="1">
    <location>
        <begin position="151"/>
        <end position="240"/>
    </location>
</feature>
<feature type="transmembrane region" description="Helical" evidence="2">
    <location>
        <begin position="83"/>
        <end position="102"/>
    </location>
</feature>
<feature type="compositionally biased region" description="Low complexity" evidence="1">
    <location>
        <begin position="183"/>
        <end position="192"/>
    </location>
</feature>
<comment type="caution">
    <text evidence="3">The sequence shown here is derived from an EMBL/GenBank/DDBJ whole genome shotgun (WGS) entry which is preliminary data.</text>
</comment>
<feature type="compositionally biased region" description="Low complexity" evidence="1">
    <location>
        <begin position="22"/>
        <end position="36"/>
    </location>
</feature>
<gene>
    <name evidence="3" type="ORF">GKZ27_09455</name>
</gene>
<feature type="region of interest" description="Disordered" evidence="1">
    <location>
        <begin position="1"/>
        <end position="60"/>
    </location>
</feature>
<organism evidence="3 4">
    <name type="scientific">Adlercreutzia mucosicola</name>
    <dbReference type="NCBI Taxonomy" id="580026"/>
    <lineage>
        <taxon>Bacteria</taxon>
        <taxon>Bacillati</taxon>
        <taxon>Actinomycetota</taxon>
        <taxon>Coriobacteriia</taxon>
        <taxon>Eggerthellales</taxon>
        <taxon>Eggerthellaceae</taxon>
        <taxon>Adlercreutzia</taxon>
    </lineage>
</organism>
<keyword evidence="2" id="KW-1133">Transmembrane helix</keyword>
<keyword evidence="2" id="KW-0472">Membrane</keyword>
<dbReference type="EMBL" id="WSRR01000027">
    <property type="protein sequence ID" value="MVX61672.1"/>
    <property type="molecule type" value="Genomic_DNA"/>
</dbReference>
<evidence type="ECO:0000256" key="1">
    <source>
        <dbReference type="SAM" id="MobiDB-lite"/>
    </source>
</evidence>
<dbReference type="RefSeq" id="WP_160346960.1">
    <property type="nucleotide sequence ID" value="NZ_WSRR01000027.1"/>
</dbReference>
<dbReference type="Proteomes" id="UP000463388">
    <property type="component" value="Unassembled WGS sequence"/>
</dbReference>
<feature type="compositionally biased region" description="Basic and acidic residues" evidence="1">
    <location>
        <begin position="215"/>
        <end position="240"/>
    </location>
</feature>
<evidence type="ECO:0000256" key="2">
    <source>
        <dbReference type="SAM" id="Phobius"/>
    </source>
</evidence>
<name>A0A6N8JPZ0_9ACTN</name>
<accession>A0A6N8JPZ0</accession>
<feature type="compositionally biased region" description="Low complexity" evidence="1">
    <location>
        <begin position="157"/>
        <end position="166"/>
    </location>
</feature>
<sequence>MSQRNPMNERYTSDDRRGTTRKSAASAKPKSKAASSVTVVPGGKKPKTKEQIKAERREEDRKRREFNNRYYKPDTLRYKRLRIAWWVCLVLAIGCCALAFMGQDFLSGPAGVVVLVLTYVFLIAAFVIDLWPVRKERNAYQERMRQVELKREKAERAAAQQSQQKKGTAKKGSGKNQNRHAAQKAAPAAEEAPASDETPVKPARRGLFGSGFRLSNREKMQAEKKAAKEAKAAAKKESAE</sequence>
<keyword evidence="2" id="KW-0812">Transmembrane</keyword>
<keyword evidence="4" id="KW-1185">Reference proteome</keyword>
<evidence type="ECO:0000313" key="3">
    <source>
        <dbReference type="EMBL" id="MVX61672.1"/>
    </source>
</evidence>
<feature type="compositionally biased region" description="Basic residues" evidence="1">
    <location>
        <begin position="167"/>
        <end position="182"/>
    </location>
</feature>